<dbReference type="PANTHER" id="PTHR24198:SF165">
    <property type="entry name" value="ANKYRIN REPEAT-CONTAINING PROTEIN-RELATED"/>
    <property type="match status" value="1"/>
</dbReference>
<dbReference type="Pfam" id="PF17111">
    <property type="entry name" value="PigL_N"/>
    <property type="match status" value="1"/>
</dbReference>
<dbReference type="SUPFAM" id="SSF48403">
    <property type="entry name" value="Ankyrin repeat"/>
    <property type="match status" value="2"/>
</dbReference>
<evidence type="ECO:0000256" key="3">
    <source>
        <dbReference type="PROSITE-ProRule" id="PRU00023"/>
    </source>
</evidence>
<dbReference type="Proteomes" id="UP001174936">
    <property type="component" value="Unassembled WGS sequence"/>
</dbReference>
<sequence>MADPLSIATGIVALLGASTACGKKLVATVQSFRNAPLELVVLSNEVSDLTTVLAAIEAAVSDIAEEHSQGFAENLEKASQALHAIEETINTIVTTSAAGAKEISNIAWVKGKKGVKKHLNTVKTIRLSLHVLLSAKAASHVGRIELALQSLHVATEQFRIEGRTSFESLQQTLTRLEGKSETVTRNEDRKPEGQVTVTVTEVEDQPPAYYPRAEEKPRRGQPPSDHDSKTLWEIAMTTVQRSSINKCYCGCVCHKRRRMHTPLQLQIKRCLGALFLGYSGLPGVPVECDKPQCTNRNRSGSLEVKYCFPEWFLKKAIHVALATGLGHEPKLSLTLRRRTPFSPEDSIYRFARTGNLEGIRALFTTRVAFPNDVDFDFGQTALHYAIDSGQYAVCRFLLDAGADPTIESDYGASPVQQATSIVLSQNTLAGAAGKSDGGMLDLFPGSEHFESWEFSRLHRIVLGLEPGGDLTREILSCSSPSMLDELDSRGRTPLYWAALRGDENAVKQLLLGGANPRIADSLGVTPLHVATNAPSPRCIELLVLGGSDVRARDFYGRQPMHQAVYYHDSIDHVKPLLQAGAPLEGKSKAQGTPLSRAAAANNVLVGEYLLDLGANMHNRDEDGDTPLSEAVRYSCHAFLDMLLKRRVDHRLMTNTHSTVLHVAAQHGDVGVSRILAAYSLRDLDPDARDDSGKTATELLSERIGVSEELELAFSKLLESVAMANEESSMEGSWMDALSALESEHTSVDGLYYAHEMT</sequence>
<dbReference type="Pfam" id="PF12796">
    <property type="entry name" value="Ank_2"/>
    <property type="match status" value="2"/>
</dbReference>
<keyword evidence="1" id="KW-0677">Repeat</keyword>
<evidence type="ECO:0000313" key="6">
    <source>
        <dbReference type="EMBL" id="KAK0652667.1"/>
    </source>
</evidence>
<dbReference type="SMART" id="SM00248">
    <property type="entry name" value="ANK"/>
    <property type="match status" value="7"/>
</dbReference>
<dbReference type="PANTHER" id="PTHR24198">
    <property type="entry name" value="ANKYRIN REPEAT AND PROTEIN KINASE DOMAIN-CONTAINING PROTEIN"/>
    <property type="match status" value="1"/>
</dbReference>
<feature type="repeat" description="ANK" evidence="3">
    <location>
        <begin position="522"/>
        <end position="554"/>
    </location>
</feature>
<evidence type="ECO:0000256" key="1">
    <source>
        <dbReference type="ARBA" id="ARBA00022737"/>
    </source>
</evidence>
<comment type="caution">
    <text evidence="6">The sequence shown here is derived from an EMBL/GenBank/DDBJ whole genome shotgun (WGS) entry which is preliminary data.</text>
</comment>
<proteinExistence type="predicted"/>
<feature type="repeat" description="ANK" evidence="3">
    <location>
        <begin position="489"/>
        <end position="521"/>
    </location>
</feature>
<dbReference type="PROSITE" id="PS50297">
    <property type="entry name" value="ANK_REP_REGION"/>
    <property type="match status" value="3"/>
</dbReference>
<evidence type="ECO:0000259" key="5">
    <source>
        <dbReference type="Pfam" id="PF17111"/>
    </source>
</evidence>
<dbReference type="InterPro" id="IPR036770">
    <property type="entry name" value="Ankyrin_rpt-contain_sf"/>
</dbReference>
<dbReference type="InterPro" id="IPR002110">
    <property type="entry name" value="Ankyrin_rpt"/>
</dbReference>
<keyword evidence="7" id="KW-1185">Reference proteome</keyword>
<protein>
    <recommendedName>
        <fullName evidence="5">Azaphilone pigments biosynthesis cluster protein L N-terminal domain-containing protein</fullName>
    </recommendedName>
</protein>
<feature type="compositionally biased region" description="Basic and acidic residues" evidence="4">
    <location>
        <begin position="212"/>
        <end position="228"/>
    </location>
</feature>
<feature type="compositionally biased region" description="Basic and acidic residues" evidence="4">
    <location>
        <begin position="177"/>
        <end position="192"/>
    </location>
</feature>
<feature type="repeat" description="ANK" evidence="3">
    <location>
        <begin position="589"/>
        <end position="621"/>
    </location>
</feature>
<dbReference type="AlphaFoldDB" id="A0AA39YHD7"/>
<feature type="region of interest" description="Disordered" evidence="4">
    <location>
        <begin position="177"/>
        <end position="228"/>
    </location>
</feature>
<feature type="repeat" description="ANK" evidence="3">
    <location>
        <begin position="377"/>
        <end position="409"/>
    </location>
</feature>
<dbReference type="PROSITE" id="PS50088">
    <property type="entry name" value="ANK_REPEAT"/>
    <property type="match status" value="4"/>
</dbReference>
<name>A0AA39YHD7_9PEZI</name>
<dbReference type="InterPro" id="IPR031348">
    <property type="entry name" value="PigL_N"/>
</dbReference>
<evidence type="ECO:0000256" key="2">
    <source>
        <dbReference type="ARBA" id="ARBA00023043"/>
    </source>
</evidence>
<evidence type="ECO:0000256" key="4">
    <source>
        <dbReference type="SAM" id="MobiDB-lite"/>
    </source>
</evidence>
<accession>A0AA39YHD7</accession>
<gene>
    <name evidence="6" type="ORF">B0T16DRAFT_443837</name>
</gene>
<keyword evidence="2 3" id="KW-0040">ANK repeat</keyword>
<reference evidence="6" key="1">
    <citation type="submission" date="2023-06" db="EMBL/GenBank/DDBJ databases">
        <title>Genome-scale phylogeny and comparative genomics of the fungal order Sordariales.</title>
        <authorList>
            <consortium name="Lawrence Berkeley National Laboratory"/>
            <person name="Hensen N."/>
            <person name="Bonometti L."/>
            <person name="Westerberg I."/>
            <person name="Brannstrom I.O."/>
            <person name="Guillou S."/>
            <person name="Cros-Aarteil S."/>
            <person name="Calhoun S."/>
            <person name="Haridas S."/>
            <person name="Kuo A."/>
            <person name="Mondo S."/>
            <person name="Pangilinan J."/>
            <person name="Riley R."/>
            <person name="Labutti K."/>
            <person name="Andreopoulos B."/>
            <person name="Lipzen A."/>
            <person name="Chen C."/>
            <person name="Yanf M."/>
            <person name="Daum C."/>
            <person name="Ng V."/>
            <person name="Clum A."/>
            <person name="Steindorff A."/>
            <person name="Ohm R."/>
            <person name="Martin F."/>
            <person name="Silar P."/>
            <person name="Natvig D."/>
            <person name="Lalanne C."/>
            <person name="Gautier V."/>
            <person name="Ament-Velasquez S.L."/>
            <person name="Kruys A."/>
            <person name="Hutchinson M.I."/>
            <person name="Powell A.J."/>
            <person name="Barry K."/>
            <person name="Miller A.N."/>
            <person name="Grigoriev I.V."/>
            <person name="Debuchy R."/>
            <person name="Gladieux P."/>
            <person name="Thoren M.H."/>
            <person name="Johannesson H."/>
        </authorList>
    </citation>
    <scope>NUCLEOTIDE SEQUENCE</scope>
    <source>
        <strain evidence="6">SMH2532-1</strain>
    </source>
</reference>
<dbReference type="EMBL" id="JAULSV010000002">
    <property type="protein sequence ID" value="KAK0652667.1"/>
    <property type="molecule type" value="Genomic_DNA"/>
</dbReference>
<evidence type="ECO:0000313" key="7">
    <source>
        <dbReference type="Proteomes" id="UP001174936"/>
    </source>
</evidence>
<feature type="domain" description="Azaphilone pigments biosynthesis cluster protein L N-terminal" evidence="5">
    <location>
        <begin position="2"/>
        <end position="105"/>
    </location>
</feature>
<dbReference type="Gene3D" id="1.25.40.20">
    <property type="entry name" value="Ankyrin repeat-containing domain"/>
    <property type="match status" value="2"/>
</dbReference>
<organism evidence="6 7">
    <name type="scientific">Cercophora newfieldiana</name>
    <dbReference type="NCBI Taxonomy" id="92897"/>
    <lineage>
        <taxon>Eukaryota</taxon>
        <taxon>Fungi</taxon>
        <taxon>Dikarya</taxon>
        <taxon>Ascomycota</taxon>
        <taxon>Pezizomycotina</taxon>
        <taxon>Sordariomycetes</taxon>
        <taxon>Sordariomycetidae</taxon>
        <taxon>Sordariales</taxon>
        <taxon>Lasiosphaeriaceae</taxon>
        <taxon>Cercophora</taxon>
    </lineage>
</organism>